<organism evidence="1 2">
    <name type="scientific">Gymnopus androsaceus JB14</name>
    <dbReference type="NCBI Taxonomy" id="1447944"/>
    <lineage>
        <taxon>Eukaryota</taxon>
        <taxon>Fungi</taxon>
        <taxon>Dikarya</taxon>
        <taxon>Basidiomycota</taxon>
        <taxon>Agaricomycotina</taxon>
        <taxon>Agaricomycetes</taxon>
        <taxon>Agaricomycetidae</taxon>
        <taxon>Agaricales</taxon>
        <taxon>Marasmiineae</taxon>
        <taxon>Omphalotaceae</taxon>
        <taxon>Gymnopus</taxon>
    </lineage>
</organism>
<gene>
    <name evidence="1" type="ORF">BT96DRAFT_830957</name>
</gene>
<reference evidence="1" key="1">
    <citation type="journal article" date="2019" name="Environ. Microbiol.">
        <title>Fungal ecological strategies reflected in gene transcription - a case study of two litter decomposers.</title>
        <authorList>
            <person name="Barbi F."/>
            <person name="Kohler A."/>
            <person name="Barry K."/>
            <person name="Baskaran P."/>
            <person name="Daum C."/>
            <person name="Fauchery L."/>
            <person name="Ihrmark K."/>
            <person name="Kuo A."/>
            <person name="LaButti K."/>
            <person name="Lipzen A."/>
            <person name="Morin E."/>
            <person name="Grigoriev I.V."/>
            <person name="Henrissat B."/>
            <person name="Lindahl B."/>
            <person name="Martin F."/>
        </authorList>
    </citation>
    <scope>NUCLEOTIDE SEQUENCE</scope>
    <source>
        <strain evidence="1">JB14</strain>
    </source>
</reference>
<sequence>MKEDAPVASTSYVGLRDTGEIGEGRTWRLDELVGPRSKHNFELIRAVPGTTVPIVDVNRRVTALVVYPADPSLLQATQEAANLLRNKRKEASFAANQEEHRRGKFAVLGAGITHGNGRLKPGNILQSKTNTAVLNDIINSSPFQRLSGFATGVLKSWAPKLYNYCSEKFERLLASDDSLIRLFSNSVMSTAAFNLGPRTICLPHIDFSNLPFLWCFIWALGWYNWQKGGHIILWDLKVVIEFPPGSLVAIPSGVCRHSNTRIRNNETRYSFTQYSSGGNFRWLDHGFMSEEVFAAKMSATEAEEEEICKHARWEMGLNLFSTLDDLGLST</sequence>
<evidence type="ECO:0000313" key="2">
    <source>
        <dbReference type="Proteomes" id="UP000799118"/>
    </source>
</evidence>
<keyword evidence="2" id="KW-1185">Reference proteome</keyword>
<dbReference type="AlphaFoldDB" id="A0A6A4H467"/>
<dbReference type="Proteomes" id="UP000799118">
    <property type="component" value="Unassembled WGS sequence"/>
</dbReference>
<name>A0A6A4H467_9AGAR</name>
<dbReference type="OrthoDB" id="3202607at2759"/>
<proteinExistence type="predicted"/>
<accession>A0A6A4H467</accession>
<evidence type="ECO:0000313" key="1">
    <source>
        <dbReference type="EMBL" id="KAE9392164.1"/>
    </source>
</evidence>
<dbReference type="EMBL" id="ML769602">
    <property type="protein sequence ID" value="KAE9392164.1"/>
    <property type="molecule type" value="Genomic_DNA"/>
</dbReference>
<dbReference type="Gene3D" id="3.60.130.30">
    <property type="match status" value="1"/>
</dbReference>
<protein>
    <submittedName>
        <fullName evidence="1">Uncharacterized protein</fullName>
    </submittedName>
</protein>